<dbReference type="PANTHER" id="PTHR24064">
    <property type="entry name" value="SOLUTE CARRIER FAMILY 22 MEMBER"/>
    <property type="match status" value="1"/>
</dbReference>
<evidence type="ECO:0000256" key="5">
    <source>
        <dbReference type="SAM" id="Phobius"/>
    </source>
</evidence>
<feature type="transmembrane region" description="Helical" evidence="5">
    <location>
        <begin position="333"/>
        <end position="353"/>
    </location>
</feature>
<dbReference type="GO" id="GO:0016020">
    <property type="term" value="C:membrane"/>
    <property type="evidence" value="ECO:0007669"/>
    <property type="project" value="UniProtKB-SubCell"/>
</dbReference>
<feature type="transmembrane region" description="Helical" evidence="5">
    <location>
        <begin position="450"/>
        <end position="469"/>
    </location>
</feature>
<feature type="transmembrane region" description="Helical" evidence="5">
    <location>
        <begin position="183"/>
        <end position="206"/>
    </location>
</feature>
<feature type="transmembrane region" description="Helical" evidence="5">
    <location>
        <begin position="155"/>
        <end position="176"/>
    </location>
</feature>
<feature type="transmembrane region" description="Helical" evidence="5">
    <location>
        <begin position="126"/>
        <end position="149"/>
    </location>
</feature>
<feature type="transmembrane region" description="Helical" evidence="5">
    <location>
        <begin position="365"/>
        <end position="383"/>
    </location>
</feature>
<keyword evidence="4 5" id="KW-0472">Membrane</keyword>
<dbReference type="InterPro" id="IPR005828">
    <property type="entry name" value="MFS_sugar_transport-like"/>
</dbReference>
<dbReference type="InterPro" id="IPR005829">
    <property type="entry name" value="Sugar_transporter_CS"/>
</dbReference>
<dbReference type="GO" id="GO:0022857">
    <property type="term" value="F:transmembrane transporter activity"/>
    <property type="evidence" value="ECO:0007669"/>
    <property type="project" value="InterPro"/>
</dbReference>
<dbReference type="Proteomes" id="UP001151699">
    <property type="component" value="Chromosome C"/>
</dbReference>
<protein>
    <submittedName>
        <fullName evidence="7">Solute carrier family 22 member 6-A</fullName>
    </submittedName>
</protein>
<gene>
    <name evidence="7" type="ORF">Bhyg_14722</name>
</gene>
<keyword evidence="8" id="KW-1185">Reference proteome</keyword>
<dbReference type="EMBL" id="WJQU01000004">
    <property type="protein sequence ID" value="KAJ6636135.1"/>
    <property type="molecule type" value="Genomic_DNA"/>
</dbReference>
<evidence type="ECO:0000256" key="4">
    <source>
        <dbReference type="ARBA" id="ARBA00023136"/>
    </source>
</evidence>
<keyword evidence="2 5" id="KW-0812">Transmembrane</keyword>
<evidence type="ECO:0000259" key="6">
    <source>
        <dbReference type="PROSITE" id="PS50850"/>
    </source>
</evidence>
<dbReference type="InterPro" id="IPR020846">
    <property type="entry name" value="MFS_dom"/>
</dbReference>
<evidence type="ECO:0000256" key="2">
    <source>
        <dbReference type="ARBA" id="ARBA00022692"/>
    </source>
</evidence>
<comment type="caution">
    <text evidence="7">The sequence shown here is derived from an EMBL/GenBank/DDBJ whole genome shotgun (WGS) entry which is preliminary data.</text>
</comment>
<sequence length="489" mass="54742">MGFQRCRIPQCDKPNTNTYAQDWINFTIPFRNDVPEKCIQYDFQGDADFMQYVNHQCSSQYFNQSKVVHCHQFVYSTDSLTILNDFNLACGNAWKLTTVGSMKNIAEVVILPVTGIISDRFGRKSLLIGSLFLSGISGVITSFSINYWMYATMEFVTSMCAAGIYMAVFILGMELVGANKRVLGGTIIAQIFAVGQVILGFVAMQITNYRHLLRAIYLPTAVVLCYIWCIPESVRWLMSKGQNQKALKIIYKAAKTNRVELSSSTLDSMYEFSGSEANETNKVNASKSSPFLLAIKSKVLVVRFLICCFCWFTNGFVYYGISIHAVSLAGNKYVNFILISFAEVPAIIITYFLMQHFRRKWSLQLAMLVCAVVCIASEFLSQYSPVWKLILFGVGKCSISIAFTVSYVYTSELFPTNLRQSFMSSCNMVSRIGAMIAPQTPLLANILPQLPAFLFGGTSLVSCLLVFLLSETFNMKLPDTIEEAEDIGN</sequence>
<proteinExistence type="predicted"/>
<keyword evidence="3 5" id="KW-1133">Transmembrane helix</keyword>
<feature type="transmembrane region" description="Helical" evidence="5">
    <location>
        <begin position="389"/>
        <end position="409"/>
    </location>
</feature>
<dbReference type="SUPFAM" id="SSF103473">
    <property type="entry name" value="MFS general substrate transporter"/>
    <property type="match status" value="1"/>
</dbReference>
<name>A0A9Q0MS69_9DIPT</name>
<dbReference type="InterPro" id="IPR036259">
    <property type="entry name" value="MFS_trans_sf"/>
</dbReference>
<evidence type="ECO:0000313" key="7">
    <source>
        <dbReference type="EMBL" id="KAJ6636135.1"/>
    </source>
</evidence>
<organism evidence="7 8">
    <name type="scientific">Pseudolycoriella hygida</name>
    <dbReference type="NCBI Taxonomy" id="35572"/>
    <lineage>
        <taxon>Eukaryota</taxon>
        <taxon>Metazoa</taxon>
        <taxon>Ecdysozoa</taxon>
        <taxon>Arthropoda</taxon>
        <taxon>Hexapoda</taxon>
        <taxon>Insecta</taxon>
        <taxon>Pterygota</taxon>
        <taxon>Neoptera</taxon>
        <taxon>Endopterygota</taxon>
        <taxon>Diptera</taxon>
        <taxon>Nematocera</taxon>
        <taxon>Sciaroidea</taxon>
        <taxon>Sciaridae</taxon>
        <taxon>Pseudolycoriella</taxon>
    </lineage>
</organism>
<feature type="transmembrane region" description="Helical" evidence="5">
    <location>
        <begin position="300"/>
        <end position="321"/>
    </location>
</feature>
<dbReference type="OrthoDB" id="2261376at2759"/>
<feature type="transmembrane region" description="Helical" evidence="5">
    <location>
        <begin position="212"/>
        <end position="230"/>
    </location>
</feature>
<dbReference type="PROSITE" id="PS00216">
    <property type="entry name" value="SUGAR_TRANSPORT_1"/>
    <property type="match status" value="1"/>
</dbReference>
<feature type="domain" description="Major facilitator superfamily (MFS) profile" evidence="6">
    <location>
        <begin position="1"/>
        <end position="474"/>
    </location>
</feature>
<dbReference type="Gene3D" id="1.20.1250.20">
    <property type="entry name" value="MFS general substrate transporter like domains"/>
    <property type="match status" value="1"/>
</dbReference>
<evidence type="ECO:0000256" key="3">
    <source>
        <dbReference type="ARBA" id="ARBA00022989"/>
    </source>
</evidence>
<evidence type="ECO:0000256" key="1">
    <source>
        <dbReference type="ARBA" id="ARBA00004141"/>
    </source>
</evidence>
<dbReference type="Pfam" id="PF00083">
    <property type="entry name" value="Sugar_tr"/>
    <property type="match status" value="1"/>
</dbReference>
<reference evidence="7" key="1">
    <citation type="submission" date="2022-07" db="EMBL/GenBank/DDBJ databases">
        <authorList>
            <person name="Trinca V."/>
            <person name="Uliana J.V.C."/>
            <person name="Torres T.T."/>
            <person name="Ward R.J."/>
            <person name="Monesi N."/>
        </authorList>
    </citation>
    <scope>NUCLEOTIDE SEQUENCE</scope>
    <source>
        <strain evidence="7">HSMRA1968</strain>
        <tissue evidence="7">Whole embryos</tissue>
    </source>
</reference>
<evidence type="ECO:0000313" key="8">
    <source>
        <dbReference type="Proteomes" id="UP001151699"/>
    </source>
</evidence>
<dbReference type="AlphaFoldDB" id="A0A9Q0MS69"/>
<dbReference type="PROSITE" id="PS50850">
    <property type="entry name" value="MFS"/>
    <property type="match status" value="1"/>
</dbReference>
<dbReference type="CDD" id="cd17317">
    <property type="entry name" value="MFS_SLC22"/>
    <property type="match status" value="1"/>
</dbReference>
<accession>A0A9Q0MS69</accession>
<comment type="subcellular location">
    <subcellularLocation>
        <location evidence="1">Membrane</location>
        <topology evidence="1">Multi-pass membrane protein</topology>
    </subcellularLocation>
</comment>